<evidence type="ECO:0000313" key="2">
    <source>
        <dbReference type="EMBL" id="BBO84517.1"/>
    </source>
</evidence>
<dbReference type="AlphaFoldDB" id="A0A5K7ZW78"/>
<dbReference type="KEGG" id="dov:DSCO28_50830"/>
<dbReference type="RefSeq" id="WP_155324414.1">
    <property type="nucleotide sequence ID" value="NZ_AP021876.1"/>
</dbReference>
<protein>
    <submittedName>
        <fullName evidence="2">Uncharacterized protein</fullName>
    </submittedName>
</protein>
<organism evidence="2 3">
    <name type="scientific">Desulfosarcina ovata subsp. sediminis</name>
    <dbReference type="NCBI Taxonomy" id="885957"/>
    <lineage>
        <taxon>Bacteria</taxon>
        <taxon>Pseudomonadati</taxon>
        <taxon>Thermodesulfobacteriota</taxon>
        <taxon>Desulfobacteria</taxon>
        <taxon>Desulfobacterales</taxon>
        <taxon>Desulfosarcinaceae</taxon>
        <taxon>Desulfosarcina</taxon>
    </lineage>
</organism>
<name>A0A5K7ZW78_9BACT</name>
<keyword evidence="1" id="KW-0472">Membrane</keyword>
<reference evidence="2 3" key="1">
    <citation type="submission" date="2019-11" db="EMBL/GenBank/DDBJ databases">
        <title>Comparative genomics of hydrocarbon-degrading Desulfosarcina strains.</title>
        <authorList>
            <person name="Watanabe M."/>
            <person name="Kojima H."/>
            <person name="Fukui M."/>
        </authorList>
    </citation>
    <scope>NUCLEOTIDE SEQUENCE [LARGE SCALE GENOMIC DNA]</scope>
    <source>
        <strain evidence="2 3">28bB2T</strain>
    </source>
</reference>
<dbReference type="EMBL" id="AP021876">
    <property type="protein sequence ID" value="BBO84517.1"/>
    <property type="molecule type" value="Genomic_DNA"/>
</dbReference>
<feature type="transmembrane region" description="Helical" evidence="1">
    <location>
        <begin position="28"/>
        <end position="51"/>
    </location>
</feature>
<sequence>MIKSSDVAVDDESKTNAGKWVDAITGKVLGEVSVITVLFGVFMFGGLAFFLTFKQSAALALAAFGIVGCAECLYAKGNTDFRKKSKALNLRQGNDTEAFLKLADKLYGARGWAAQFEATAVNGVIYRLIESDRAVPLKALAGPVCPRCDKPLNYRPVSWFPWAVCQECLCGFKKTGFTHPKKTYERLRCHFNFPFVDG</sequence>
<evidence type="ECO:0000256" key="1">
    <source>
        <dbReference type="SAM" id="Phobius"/>
    </source>
</evidence>
<evidence type="ECO:0000313" key="3">
    <source>
        <dbReference type="Proteomes" id="UP000425960"/>
    </source>
</evidence>
<accession>A0A5K7ZW78</accession>
<proteinExistence type="predicted"/>
<gene>
    <name evidence="2" type="ORF">DSCO28_50830</name>
</gene>
<keyword evidence="1" id="KW-0812">Transmembrane</keyword>
<feature type="transmembrane region" description="Helical" evidence="1">
    <location>
        <begin position="57"/>
        <end position="75"/>
    </location>
</feature>
<keyword evidence="1" id="KW-1133">Transmembrane helix</keyword>
<dbReference type="Proteomes" id="UP000425960">
    <property type="component" value="Chromosome"/>
</dbReference>